<keyword evidence="2" id="KW-1185">Reference proteome</keyword>
<accession>A0ACB8ZAC3</accession>
<dbReference type="Proteomes" id="UP001056120">
    <property type="component" value="Linkage Group LG26"/>
</dbReference>
<organism evidence="1 2">
    <name type="scientific">Smallanthus sonchifolius</name>
    <dbReference type="NCBI Taxonomy" id="185202"/>
    <lineage>
        <taxon>Eukaryota</taxon>
        <taxon>Viridiplantae</taxon>
        <taxon>Streptophyta</taxon>
        <taxon>Embryophyta</taxon>
        <taxon>Tracheophyta</taxon>
        <taxon>Spermatophyta</taxon>
        <taxon>Magnoliopsida</taxon>
        <taxon>eudicotyledons</taxon>
        <taxon>Gunneridae</taxon>
        <taxon>Pentapetalae</taxon>
        <taxon>asterids</taxon>
        <taxon>campanulids</taxon>
        <taxon>Asterales</taxon>
        <taxon>Asteraceae</taxon>
        <taxon>Asteroideae</taxon>
        <taxon>Heliantheae alliance</taxon>
        <taxon>Millerieae</taxon>
        <taxon>Smallanthus</taxon>
    </lineage>
</organism>
<gene>
    <name evidence="1" type="ORF">L1987_77509</name>
</gene>
<evidence type="ECO:0000313" key="1">
    <source>
        <dbReference type="EMBL" id="KAI3694542.1"/>
    </source>
</evidence>
<reference evidence="2" key="1">
    <citation type="journal article" date="2022" name="Mol. Ecol. Resour.">
        <title>The genomes of chicory, endive, great burdock and yacon provide insights into Asteraceae palaeo-polyploidization history and plant inulin production.</title>
        <authorList>
            <person name="Fan W."/>
            <person name="Wang S."/>
            <person name="Wang H."/>
            <person name="Wang A."/>
            <person name="Jiang F."/>
            <person name="Liu H."/>
            <person name="Zhao H."/>
            <person name="Xu D."/>
            <person name="Zhang Y."/>
        </authorList>
    </citation>
    <scope>NUCLEOTIDE SEQUENCE [LARGE SCALE GENOMIC DNA]</scope>
    <source>
        <strain evidence="2">cv. Yunnan</strain>
    </source>
</reference>
<comment type="caution">
    <text evidence="1">The sequence shown here is derived from an EMBL/GenBank/DDBJ whole genome shotgun (WGS) entry which is preliminary data.</text>
</comment>
<evidence type="ECO:0000313" key="2">
    <source>
        <dbReference type="Proteomes" id="UP001056120"/>
    </source>
</evidence>
<sequence>MDSKSKPHFISTSPENLIPVTTKLQLAHHQSAEAFWRIRYHKCLRKVKGIFESIANRTTGDACKKWSEPIDVFTSP</sequence>
<dbReference type="EMBL" id="CM042043">
    <property type="protein sequence ID" value="KAI3694542.1"/>
    <property type="molecule type" value="Genomic_DNA"/>
</dbReference>
<name>A0ACB8ZAC3_9ASTR</name>
<proteinExistence type="predicted"/>
<reference evidence="1 2" key="2">
    <citation type="journal article" date="2022" name="Mol. Ecol. Resour.">
        <title>The genomes of chicory, endive, great burdock and yacon provide insights into Asteraceae paleo-polyploidization history and plant inulin production.</title>
        <authorList>
            <person name="Fan W."/>
            <person name="Wang S."/>
            <person name="Wang H."/>
            <person name="Wang A."/>
            <person name="Jiang F."/>
            <person name="Liu H."/>
            <person name="Zhao H."/>
            <person name="Xu D."/>
            <person name="Zhang Y."/>
        </authorList>
    </citation>
    <scope>NUCLEOTIDE SEQUENCE [LARGE SCALE GENOMIC DNA]</scope>
    <source>
        <strain evidence="2">cv. Yunnan</strain>
        <tissue evidence="1">Leaves</tissue>
    </source>
</reference>
<protein>
    <submittedName>
        <fullName evidence="1">Uncharacterized protein</fullName>
    </submittedName>
</protein>